<sequence length="39" mass="4135">TTHASGQGSAENNSREQANSEQSSQSSLCSPNLIKENSR</sequence>
<protein>
    <submittedName>
        <fullName evidence="2">17605_t:CDS:1</fullName>
    </submittedName>
</protein>
<organism evidence="2 3">
    <name type="scientific">Dentiscutata erythropus</name>
    <dbReference type="NCBI Taxonomy" id="1348616"/>
    <lineage>
        <taxon>Eukaryota</taxon>
        <taxon>Fungi</taxon>
        <taxon>Fungi incertae sedis</taxon>
        <taxon>Mucoromycota</taxon>
        <taxon>Glomeromycotina</taxon>
        <taxon>Glomeromycetes</taxon>
        <taxon>Diversisporales</taxon>
        <taxon>Gigasporaceae</taxon>
        <taxon>Dentiscutata</taxon>
    </lineage>
</organism>
<reference evidence="2" key="1">
    <citation type="submission" date="2021-06" db="EMBL/GenBank/DDBJ databases">
        <authorList>
            <person name="Kallberg Y."/>
            <person name="Tangrot J."/>
            <person name="Rosling A."/>
        </authorList>
    </citation>
    <scope>NUCLEOTIDE SEQUENCE</scope>
    <source>
        <strain evidence="2">MA453B</strain>
    </source>
</reference>
<dbReference type="EMBL" id="CAJVPY010031283">
    <property type="protein sequence ID" value="CAG8796385.1"/>
    <property type="molecule type" value="Genomic_DNA"/>
</dbReference>
<dbReference type="AlphaFoldDB" id="A0A9N9JW33"/>
<proteinExistence type="predicted"/>
<gene>
    <name evidence="2" type="ORF">DERYTH_LOCUS22471</name>
</gene>
<evidence type="ECO:0000313" key="3">
    <source>
        <dbReference type="Proteomes" id="UP000789405"/>
    </source>
</evidence>
<feature type="compositionally biased region" description="Low complexity" evidence="1">
    <location>
        <begin position="9"/>
        <end position="27"/>
    </location>
</feature>
<feature type="non-terminal residue" evidence="2">
    <location>
        <position position="39"/>
    </location>
</feature>
<feature type="region of interest" description="Disordered" evidence="1">
    <location>
        <begin position="1"/>
        <end position="39"/>
    </location>
</feature>
<feature type="non-terminal residue" evidence="2">
    <location>
        <position position="1"/>
    </location>
</feature>
<accession>A0A9N9JW33</accession>
<keyword evidence="3" id="KW-1185">Reference proteome</keyword>
<evidence type="ECO:0000313" key="2">
    <source>
        <dbReference type="EMBL" id="CAG8796385.1"/>
    </source>
</evidence>
<dbReference type="Proteomes" id="UP000789405">
    <property type="component" value="Unassembled WGS sequence"/>
</dbReference>
<evidence type="ECO:0000256" key="1">
    <source>
        <dbReference type="SAM" id="MobiDB-lite"/>
    </source>
</evidence>
<comment type="caution">
    <text evidence="2">The sequence shown here is derived from an EMBL/GenBank/DDBJ whole genome shotgun (WGS) entry which is preliminary data.</text>
</comment>
<name>A0A9N9JW33_9GLOM</name>